<dbReference type="GO" id="GO:0005886">
    <property type="term" value="C:plasma membrane"/>
    <property type="evidence" value="ECO:0007669"/>
    <property type="project" value="UniProtKB-SubCell"/>
</dbReference>
<feature type="region of interest" description="Disordered" evidence="7">
    <location>
        <begin position="230"/>
        <end position="249"/>
    </location>
</feature>
<comment type="caution">
    <text evidence="10">The sequence shown here is derived from an EMBL/GenBank/DDBJ whole genome shotgun (WGS) entry which is preliminary data.</text>
</comment>
<keyword evidence="11" id="KW-1185">Reference proteome</keyword>
<feature type="region of interest" description="Disordered" evidence="7">
    <location>
        <begin position="324"/>
        <end position="343"/>
    </location>
</feature>
<keyword evidence="9" id="KW-0732">Signal</keyword>
<dbReference type="PANTHER" id="PTHR30269:SF38">
    <property type="entry name" value="SULFITE EXPORTER TAUE_SAFE"/>
    <property type="match status" value="1"/>
</dbReference>
<feature type="compositionally biased region" description="Gly residues" evidence="7">
    <location>
        <begin position="385"/>
        <end position="405"/>
    </location>
</feature>
<evidence type="ECO:0000256" key="1">
    <source>
        <dbReference type="ARBA" id="ARBA00004651"/>
    </source>
</evidence>
<comment type="subcellular location">
    <subcellularLocation>
        <location evidence="1">Cell membrane</location>
        <topology evidence="1">Multi-pass membrane protein</topology>
    </subcellularLocation>
</comment>
<dbReference type="GeneID" id="17036764"/>
<accession>I0YJR7</accession>
<organism evidence="10 11">
    <name type="scientific">Coccomyxa subellipsoidea (strain C-169)</name>
    <name type="common">Green microalga</name>
    <dbReference type="NCBI Taxonomy" id="574566"/>
    <lineage>
        <taxon>Eukaryota</taxon>
        <taxon>Viridiplantae</taxon>
        <taxon>Chlorophyta</taxon>
        <taxon>core chlorophytes</taxon>
        <taxon>Trebouxiophyceae</taxon>
        <taxon>Trebouxiophyceae incertae sedis</taxon>
        <taxon>Coccomyxaceae</taxon>
        <taxon>Coccomyxa</taxon>
        <taxon>Coccomyxa subellipsoidea</taxon>
    </lineage>
</organism>
<feature type="region of interest" description="Disordered" evidence="7">
    <location>
        <begin position="364"/>
        <end position="436"/>
    </location>
</feature>
<keyword evidence="6 8" id="KW-0472">Membrane</keyword>
<protein>
    <recommendedName>
        <fullName evidence="12">Membrane transporter protein</fullName>
    </recommendedName>
</protein>
<feature type="compositionally biased region" description="Gly residues" evidence="7">
    <location>
        <begin position="418"/>
        <end position="429"/>
    </location>
</feature>
<gene>
    <name evidence="10" type="ORF">COCSUDRAFT_59945</name>
</gene>
<reference evidence="10 11" key="1">
    <citation type="journal article" date="2012" name="Genome Biol.">
        <title>The genome of the polar eukaryotic microalga coccomyxa subellipsoidea reveals traits of cold adaptation.</title>
        <authorList>
            <person name="Blanc G."/>
            <person name="Agarkova I."/>
            <person name="Grimwood J."/>
            <person name="Kuo A."/>
            <person name="Brueggeman A."/>
            <person name="Dunigan D."/>
            <person name="Gurnon J."/>
            <person name="Ladunga I."/>
            <person name="Lindquist E."/>
            <person name="Lucas S."/>
            <person name="Pangilinan J."/>
            <person name="Proschold T."/>
            <person name="Salamov A."/>
            <person name="Schmutz J."/>
            <person name="Weeks D."/>
            <person name="Yamada T."/>
            <person name="Claverie J.M."/>
            <person name="Grigoriev I."/>
            <person name="Van Etten J."/>
            <person name="Lomsadze A."/>
            <person name="Borodovsky M."/>
        </authorList>
    </citation>
    <scope>NUCLEOTIDE SEQUENCE [LARGE SCALE GENOMIC DNA]</scope>
    <source>
        <strain evidence="10 11">C-169</strain>
    </source>
</reference>
<evidence type="ECO:0000256" key="2">
    <source>
        <dbReference type="ARBA" id="ARBA00022448"/>
    </source>
</evidence>
<evidence type="ECO:0000256" key="5">
    <source>
        <dbReference type="ARBA" id="ARBA00022989"/>
    </source>
</evidence>
<dbReference type="InterPro" id="IPR052017">
    <property type="entry name" value="TSUP"/>
</dbReference>
<dbReference type="EMBL" id="AGSI01000022">
    <property type="protein sequence ID" value="EIE18636.1"/>
    <property type="molecule type" value="Genomic_DNA"/>
</dbReference>
<feature type="transmembrane region" description="Helical" evidence="8">
    <location>
        <begin position="581"/>
        <end position="600"/>
    </location>
</feature>
<name>I0YJR7_COCSC</name>
<proteinExistence type="predicted"/>
<feature type="transmembrane region" description="Helical" evidence="8">
    <location>
        <begin position="134"/>
        <end position="154"/>
    </location>
</feature>
<feature type="transmembrane region" description="Helical" evidence="8">
    <location>
        <begin position="549"/>
        <end position="569"/>
    </location>
</feature>
<dbReference type="InterPro" id="IPR002781">
    <property type="entry name" value="TM_pro_TauE-like"/>
</dbReference>
<feature type="signal peptide" evidence="9">
    <location>
        <begin position="1"/>
        <end position="28"/>
    </location>
</feature>
<evidence type="ECO:0000256" key="6">
    <source>
        <dbReference type="ARBA" id="ARBA00023136"/>
    </source>
</evidence>
<keyword evidence="2" id="KW-0813">Transport</keyword>
<evidence type="ECO:0000256" key="4">
    <source>
        <dbReference type="ARBA" id="ARBA00022692"/>
    </source>
</evidence>
<evidence type="ECO:0000313" key="11">
    <source>
        <dbReference type="Proteomes" id="UP000007264"/>
    </source>
</evidence>
<evidence type="ECO:0000313" key="10">
    <source>
        <dbReference type="EMBL" id="EIE18636.1"/>
    </source>
</evidence>
<dbReference type="Pfam" id="PF01925">
    <property type="entry name" value="TauE"/>
    <property type="match status" value="2"/>
</dbReference>
<dbReference type="RefSeq" id="XP_005643180.1">
    <property type="nucleotide sequence ID" value="XM_005643123.1"/>
</dbReference>
<sequence length="603" mass="63389">MSGSLSHWRSATVLLGWLLCCTLPRAQARLVNTGPTCLTSQNSSCSAQLRDHLQHLAEAVDILLPAPGQPRIGWRSERAYFLESTDINWRPLFVLGVGEVLGHIVRGVTGFGSAIVLVSFWTICKTAGLDAGPFQSLIFADSICALATAAPLVYITKPWKFASWRLVVTLLAFQAIGAPVGAYLVFRLEPAPLNFAIATALLVLFLLMVCPLEDCIRRLQARVGPKHPADLTRPLLAAGSETGPNTRRRWWQRRGVTQQEPPAGDAAVPDQAPTKPGTAAAWPPGGVPSPFQDASQQSEQHDHPQLVFADNPLLLSRKQSDSASSLRVAGGSSLPVPTNAKRRVSISEHPDEAGLHVKETGVESLGGAESRRVDHETAGSSGVDAGAGVGGAQEGGLAGGPGEIRGPGEVAEISPGEMEGGGSRSGGSESGESDLAQTASAELGGVVIGIMPDSELSHSARLVDRSASHRKAAEWSMDTRTLIGSAALAATCSGMLSALSGIGGPPLILMFQLLAVPKRVVRATMVTTSIVSVKFFTYLFMGSANMSDVPMYCLGIVSAYIGLNIGNALAQRLNQQAFGKVLLGVMLLSTCLLYASSFGLTEH</sequence>
<keyword evidence="3" id="KW-1003">Cell membrane</keyword>
<keyword evidence="5 8" id="KW-1133">Transmembrane helix</keyword>
<feature type="transmembrane region" description="Helical" evidence="8">
    <location>
        <begin position="192"/>
        <end position="212"/>
    </location>
</feature>
<evidence type="ECO:0008006" key="12">
    <source>
        <dbReference type="Google" id="ProtNLM"/>
    </source>
</evidence>
<evidence type="ECO:0000256" key="9">
    <source>
        <dbReference type="SAM" id="SignalP"/>
    </source>
</evidence>
<evidence type="ECO:0000256" key="7">
    <source>
        <dbReference type="SAM" id="MobiDB-lite"/>
    </source>
</evidence>
<dbReference type="Proteomes" id="UP000007264">
    <property type="component" value="Unassembled WGS sequence"/>
</dbReference>
<dbReference type="KEGG" id="csl:COCSUDRAFT_59945"/>
<feature type="transmembrane region" description="Helical" evidence="8">
    <location>
        <begin position="166"/>
        <end position="186"/>
    </location>
</feature>
<dbReference type="eggNOG" id="ENOG502SFI6">
    <property type="taxonomic scope" value="Eukaryota"/>
</dbReference>
<dbReference type="OrthoDB" id="543127at2759"/>
<dbReference type="PANTHER" id="PTHR30269">
    <property type="entry name" value="TRANSMEMBRANE PROTEIN YFCA"/>
    <property type="match status" value="1"/>
</dbReference>
<evidence type="ECO:0000256" key="8">
    <source>
        <dbReference type="SAM" id="Phobius"/>
    </source>
</evidence>
<evidence type="ECO:0000256" key="3">
    <source>
        <dbReference type="ARBA" id="ARBA00022475"/>
    </source>
</evidence>
<keyword evidence="4 8" id="KW-0812">Transmembrane</keyword>
<feature type="region of interest" description="Disordered" evidence="7">
    <location>
        <begin position="254"/>
        <end position="302"/>
    </location>
</feature>
<dbReference type="AlphaFoldDB" id="I0YJR7"/>
<feature type="chain" id="PRO_5003637048" description="Membrane transporter protein" evidence="9">
    <location>
        <begin position="29"/>
        <end position="603"/>
    </location>
</feature>
<feature type="transmembrane region" description="Helical" evidence="8">
    <location>
        <begin position="520"/>
        <end position="543"/>
    </location>
</feature>